<dbReference type="Proteomes" id="UP001374535">
    <property type="component" value="Chromosome 7"/>
</dbReference>
<organism evidence="1 2">
    <name type="scientific">Vigna mungo</name>
    <name type="common">Black gram</name>
    <name type="synonym">Phaseolus mungo</name>
    <dbReference type="NCBI Taxonomy" id="3915"/>
    <lineage>
        <taxon>Eukaryota</taxon>
        <taxon>Viridiplantae</taxon>
        <taxon>Streptophyta</taxon>
        <taxon>Embryophyta</taxon>
        <taxon>Tracheophyta</taxon>
        <taxon>Spermatophyta</taxon>
        <taxon>Magnoliopsida</taxon>
        <taxon>eudicotyledons</taxon>
        <taxon>Gunneridae</taxon>
        <taxon>Pentapetalae</taxon>
        <taxon>rosids</taxon>
        <taxon>fabids</taxon>
        <taxon>Fabales</taxon>
        <taxon>Fabaceae</taxon>
        <taxon>Papilionoideae</taxon>
        <taxon>50 kb inversion clade</taxon>
        <taxon>NPAAA clade</taxon>
        <taxon>indigoferoid/millettioid clade</taxon>
        <taxon>Phaseoleae</taxon>
        <taxon>Vigna</taxon>
    </lineage>
</organism>
<proteinExistence type="predicted"/>
<evidence type="ECO:0008006" key="3">
    <source>
        <dbReference type="Google" id="ProtNLM"/>
    </source>
</evidence>
<sequence>MAEPILVGFSDSDYEGCKIHSKSIGGTCHLLRRSLVTVAPKSLKCDTNAINLTKNPIMHSTTKHIKIKHHFLRDRIQKGDYEIEYVDTKHQLVDIFTKALPKDRFYEIRRLLCILIHKFEKVKGVDIVLDDDIWTTVAQIQVNEDVVMLTHELEGINKILAFRSFLMNHEISFILQGNTYIHRDDVKNLEDKDVDQQMNDIQDEAGLFAATPTSSYYSLESLSRQLSHMSLLQACRHEEVYSLLKSLDDRVHALEHLVQPLDDGHSD</sequence>
<name>A0AAQ3N6D4_VIGMU</name>
<dbReference type="AlphaFoldDB" id="A0AAQ3N6D4"/>
<reference evidence="1 2" key="1">
    <citation type="journal article" date="2023" name="Life. Sci Alliance">
        <title>Evolutionary insights into 3D genome organization and epigenetic landscape of Vigna mungo.</title>
        <authorList>
            <person name="Junaid A."/>
            <person name="Singh B."/>
            <person name="Bhatia S."/>
        </authorList>
    </citation>
    <scope>NUCLEOTIDE SEQUENCE [LARGE SCALE GENOMIC DNA]</scope>
    <source>
        <strain evidence="1">Urdbean</strain>
    </source>
</reference>
<dbReference type="EMBL" id="CP144694">
    <property type="protein sequence ID" value="WVZ03899.1"/>
    <property type="molecule type" value="Genomic_DNA"/>
</dbReference>
<dbReference type="CDD" id="cd09272">
    <property type="entry name" value="RNase_HI_RT_Ty1"/>
    <property type="match status" value="1"/>
</dbReference>
<protein>
    <recommendedName>
        <fullName evidence="3">Copia protein</fullName>
    </recommendedName>
</protein>
<evidence type="ECO:0000313" key="1">
    <source>
        <dbReference type="EMBL" id="WVZ03899.1"/>
    </source>
</evidence>
<evidence type="ECO:0000313" key="2">
    <source>
        <dbReference type="Proteomes" id="UP001374535"/>
    </source>
</evidence>
<gene>
    <name evidence="1" type="ORF">V8G54_024705</name>
</gene>
<keyword evidence="2" id="KW-1185">Reference proteome</keyword>
<accession>A0AAQ3N6D4</accession>